<dbReference type="PANTHER" id="PTHR24121:SF15">
    <property type="entry name" value="ANKYRIN REPEAT PROTEIN"/>
    <property type="match status" value="1"/>
</dbReference>
<name>A0A978U7S2_ZIZJJ</name>
<dbReference type="PANTHER" id="PTHR24121">
    <property type="entry name" value="NO MECHANORECEPTOR POTENTIAL C, ISOFORM D-RELATED"/>
    <property type="match status" value="1"/>
</dbReference>
<comment type="caution">
    <text evidence="1">The sequence shown here is derived from an EMBL/GenBank/DDBJ whole genome shotgun (WGS) entry which is preliminary data.</text>
</comment>
<proteinExistence type="predicted"/>
<dbReference type="Proteomes" id="UP000813462">
    <property type="component" value="Unassembled WGS sequence"/>
</dbReference>
<dbReference type="EMBL" id="JAEACU010000512">
    <property type="protein sequence ID" value="KAH7510486.1"/>
    <property type="molecule type" value="Genomic_DNA"/>
</dbReference>
<accession>A0A978U7S2</accession>
<dbReference type="SMART" id="SM00248">
    <property type="entry name" value="ANK"/>
    <property type="match status" value="6"/>
</dbReference>
<reference evidence="1" key="1">
    <citation type="journal article" date="2021" name="Front. Plant Sci.">
        <title>Chromosome-Scale Genome Assembly for Chinese Sour Jujube and Insights Into Its Genome Evolution and Domestication Signature.</title>
        <authorList>
            <person name="Shen L.-Y."/>
            <person name="Luo H."/>
            <person name="Wang X.-L."/>
            <person name="Wang X.-M."/>
            <person name="Qiu X.-J."/>
            <person name="Liu H."/>
            <person name="Zhou S.-S."/>
            <person name="Jia K.-H."/>
            <person name="Nie S."/>
            <person name="Bao Y.-T."/>
            <person name="Zhang R.-G."/>
            <person name="Yun Q.-Z."/>
            <person name="Chai Y.-H."/>
            <person name="Lu J.-Y."/>
            <person name="Li Y."/>
            <person name="Zhao S.-W."/>
            <person name="Mao J.-F."/>
            <person name="Jia S.-G."/>
            <person name="Mao Y.-M."/>
        </authorList>
    </citation>
    <scope>NUCLEOTIDE SEQUENCE</scope>
    <source>
        <strain evidence="1">AT0</strain>
        <tissue evidence="1">Leaf</tissue>
    </source>
</reference>
<evidence type="ECO:0000313" key="1">
    <source>
        <dbReference type="EMBL" id="KAH7510486.1"/>
    </source>
</evidence>
<dbReference type="AlphaFoldDB" id="A0A978U7S2"/>
<organism evidence="1 2">
    <name type="scientific">Ziziphus jujuba var. spinosa</name>
    <dbReference type="NCBI Taxonomy" id="714518"/>
    <lineage>
        <taxon>Eukaryota</taxon>
        <taxon>Viridiplantae</taxon>
        <taxon>Streptophyta</taxon>
        <taxon>Embryophyta</taxon>
        <taxon>Tracheophyta</taxon>
        <taxon>Spermatophyta</taxon>
        <taxon>Magnoliopsida</taxon>
        <taxon>eudicotyledons</taxon>
        <taxon>Gunneridae</taxon>
        <taxon>Pentapetalae</taxon>
        <taxon>rosids</taxon>
        <taxon>fabids</taxon>
        <taxon>Rosales</taxon>
        <taxon>Rhamnaceae</taxon>
        <taxon>Paliureae</taxon>
        <taxon>Ziziphus</taxon>
    </lineage>
</organism>
<dbReference type="SUPFAM" id="SSF48403">
    <property type="entry name" value="Ankyrin repeat"/>
    <property type="match status" value="1"/>
</dbReference>
<gene>
    <name evidence="1" type="ORF">FEM48_ZijujUnG0122900</name>
</gene>
<dbReference type="Gene3D" id="1.25.40.20">
    <property type="entry name" value="Ankyrin repeat-containing domain"/>
    <property type="match status" value="2"/>
</dbReference>
<dbReference type="Pfam" id="PF12796">
    <property type="entry name" value="Ank_2"/>
    <property type="match status" value="1"/>
</dbReference>
<evidence type="ECO:0000313" key="2">
    <source>
        <dbReference type="Proteomes" id="UP000813462"/>
    </source>
</evidence>
<sequence length="312" mass="35226">MSSSSFVIDESKNMENLFQVALRGKWGEVEKIDKKDPRSYKLKITRMGGTPLHTSVAEEKESVVKLVNEICKKRHRSIEIENDEGYTPLHHPASVGEADPSLLGIRTKNKDTPLFIAALHGKMDVFLYLHSVIICSSSSFERDNTRRLTDSETVLHVAIAHEFFGKWEEVVKIYEKNPKAHKMRITHEGGTALHLAVIEFREETVLKLVQEISKIDKGALEIQNDIGYTPLHHAASAGSKTMCKYIVEAADPLMIGIRTNKQRLLYSLKLRSKDGVNILHIAISKEHFGIVVKELKSDQISNPHSEDRKNVV</sequence>
<dbReference type="InterPro" id="IPR002110">
    <property type="entry name" value="Ankyrin_rpt"/>
</dbReference>
<dbReference type="InterPro" id="IPR036770">
    <property type="entry name" value="Ankyrin_rpt-contain_sf"/>
</dbReference>
<protein>
    <submittedName>
        <fullName evidence="1">Uncharacterized protein</fullName>
    </submittedName>
</protein>